<keyword evidence="3" id="KW-1185">Reference proteome</keyword>
<protein>
    <submittedName>
        <fullName evidence="2">Uncharacterized protein</fullName>
    </submittedName>
</protein>
<evidence type="ECO:0000256" key="1">
    <source>
        <dbReference type="SAM" id="SignalP"/>
    </source>
</evidence>
<accession>A0A8B6CMH7</accession>
<keyword evidence="1" id="KW-0732">Signal</keyword>
<dbReference type="Gene3D" id="3.90.1720.70">
    <property type="match status" value="1"/>
</dbReference>
<evidence type="ECO:0000313" key="3">
    <source>
        <dbReference type="Proteomes" id="UP000596742"/>
    </source>
</evidence>
<sequence length="262" mass="30012">MELHSTILVILLIAEYVVGDEKIVIPSFNKLKSFYPGHKHYGGHFSHRKIKEMIGITEPRLLHDTSALRLSYSLNKVGGDHSLGTKMIQLSTAGKDSVSGRSGLQYIYNPIAYGPYFADKYGYPNVSILHQTDPIATKKRFYGKQGILEIITYTKNGNRPRGHIVLWDCDHIHEEKDWISKHHLITVEFWQSPDSSCTEGKRKQKVLDTDMKPVPFGVPRVDTVRYLNAKMQQQKLQTIHKNGKIYKTITYGNDILQKNLKF</sequence>
<dbReference type="OrthoDB" id="6281827at2759"/>
<feature type="signal peptide" evidence="1">
    <location>
        <begin position="1"/>
        <end position="19"/>
    </location>
</feature>
<gene>
    <name evidence="2" type="ORF">MGAL_10B007364</name>
</gene>
<organism evidence="2 3">
    <name type="scientific">Mytilus galloprovincialis</name>
    <name type="common">Mediterranean mussel</name>
    <dbReference type="NCBI Taxonomy" id="29158"/>
    <lineage>
        <taxon>Eukaryota</taxon>
        <taxon>Metazoa</taxon>
        <taxon>Spiralia</taxon>
        <taxon>Lophotrochozoa</taxon>
        <taxon>Mollusca</taxon>
        <taxon>Bivalvia</taxon>
        <taxon>Autobranchia</taxon>
        <taxon>Pteriomorphia</taxon>
        <taxon>Mytilida</taxon>
        <taxon>Mytiloidea</taxon>
        <taxon>Mytilidae</taxon>
        <taxon>Mytilinae</taxon>
        <taxon>Mytilus</taxon>
    </lineage>
</organism>
<dbReference type="Pfam" id="PF14113">
    <property type="entry name" value="Tae4"/>
    <property type="match status" value="1"/>
</dbReference>
<dbReference type="EMBL" id="UYJE01002079">
    <property type="protein sequence ID" value="VDI07672.1"/>
    <property type="molecule type" value="Genomic_DNA"/>
</dbReference>
<dbReference type="Proteomes" id="UP000596742">
    <property type="component" value="Unassembled WGS sequence"/>
</dbReference>
<reference evidence="2" key="1">
    <citation type="submission" date="2018-11" db="EMBL/GenBank/DDBJ databases">
        <authorList>
            <person name="Alioto T."/>
            <person name="Alioto T."/>
        </authorList>
    </citation>
    <scope>NUCLEOTIDE SEQUENCE</scope>
</reference>
<dbReference type="InterPro" id="IPR025562">
    <property type="entry name" value="Tae4"/>
</dbReference>
<name>A0A8B6CMH7_MYTGA</name>
<evidence type="ECO:0000313" key="2">
    <source>
        <dbReference type="EMBL" id="VDI07672.1"/>
    </source>
</evidence>
<feature type="chain" id="PRO_5032827217" evidence="1">
    <location>
        <begin position="20"/>
        <end position="262"/>
    </location>
</feature>
<dbReference type="AlphaFoldDB" id="A0A8B6CMH7"/>
<proteinExistence type="predicted"/>
<comment type="caution">
    <text evidence="2">The sequence shown here is derived from an EMBL/GenBank/DDBJ whole genome shotgun (WGS) entry which is preliminary data.</text>
</comment>